<proteinExistence type="predicted"/>
<dbReference type="RefSeq" id="WP_226172940.1">
    <property type="nucleotide sequence ID" value="NZ_JAJADR010000001.1"/>
</dbReference>
<evidence type="ECO:0000256" key="2">
    <source>
        <dbReference type="SAM" id="Coils"/>
    </source>
</evidence>
<dbReference type="Gene3D" id="3.30.1330.60">
    <property type="entry name" value="OmpA-like domain"/>
    <property type="match status" value="1"/>
</dbReference>
<keyword evidence="6" id="KW-1185">Reference proteome</keyword>
<evidence type="ECO:0000313" key="6">
    <source>
        <dbReference type="Proteomes" id="UP001165296"/>
    </source>
</evidence>
<keyword evidence="3" id="KW-0732">Signal</keyword>
<dbReference type="EMBL" id="JAJADR010000001">
    <property type="protein sequence ID" value="MCB2407339.1"/>
    <property type="molecule type" value="Genomic_DNA"/>
</dbReference>
<reference evidence="5" key="1">
    <citation type="submission" date="2021-10" db="EMBL/GenBank/DDBJ databases">
        <authorList>
            <person name="Dean J.D."/>
            <person name="Kim M.K."/>
            <person name="Newey C.N."/>
            <person name="Stoker T.S."/>
            <person name="Thompson D.W."/>
            <person name="Grose J.H."/>
        </authorList>
    </citation>
    <scope>NUCLEOTIDE SEQUENCE</scope>
    <source>
        <strain evidence="5">BT178</strain>
    </source>
</reference>
<sequence>MKKSSSLLVALALVASTALPGCVASKKYDDLRARQTATEQGKAEAERQQRQAVAELKKTTDELAEMRLSNKRLVDDSTQTGNALRRTRSLYTQLTDSYDKLLKNSDRAMADKSADYNKVAKDLARREAELGELDTNLRRSKTDIDKLNADLKVREAKLAELTQALADKDKAVNDLRASVANALRGFQGTDLQVKMKDGKVYVSLSEQLLFKTGSTKVDPKGQEALKQLAAVLKTQPDVNVVVEGHTDNVAFSRPTAAMQDNWDLSVLRATEIARLITAGGVEPQRITASGRSQYIPVAANDSPGNKALNRRTEIILTPKLNELLKILDSNSTTSTPGK</sequence>
<comment type="caution">
    <text evidence="5">The sequence shown here is derived from an EMBL/GenBank/DDBJ whole genome shotgun (WGS) entry which is preliminary data.</text>
</comment>
<accession>A0ABS8AMI8</accession>
<dbReference type="PANTHER" id="PTHR30329">
    <property type="entry name" value="STATOR ELEMENT OF FLAGELLAR MOTOR COMPLEX"/>
    <property type="match status" value="1"/>
</dbReference>
<feature type="signal peptide" evidence="3">
    <location>
        <begin position="1"/>
        <end position="20"/>
    </location>
</feature>
<dbReference type="SUPFAM" id="SSF103088">
    <property type="entry name" value="OmpA-like"/>
    <property type="match status" value="1"/>
</dbReference>
<feature type="coiled-coil region" evidence="2">
    <location>
        <begin position="130"/>
        <end position="178"/>
    </location>
</feature>
<dbReference type="InterPro" id="IPR050330">
    <property type="entry name" value="Bact_OuterMem_StrucFunc"/>
</dbReference>
<evidence type="ECO:0000256" key="3">
    <source>
        <dbReference type="SAM" id="SignalP"/>
    </source>
</evidence>
<feature type="coiled-coil region" evidence="2">
    <location>
        <begin position="28"/>
        <end position="76"/>
    </location>
</feature>
<dbReference type="InterPro" id="IPR036737">
    <property type="entry name" value="OmpA-like_sf"/>
</dbReference>
<dbReference type="Proteomes" id="UP001165296">
    <property type="component" value="Unassembled WGS sequence"/>
</dbReference>
<keyword evidence="1" id="KW-0472">Membrane</keyword>
<protein>
    <submittedName>
        <fullName evidence="5">OmpA family protein</fullName>
    </submittedName>
</protein>
<dbReference type="Pfam" id="PF00691">
    <property type="entry name" value="OmpA"/>
    <property type="match status" value="1"/>
</dbReference>
<dbReference type="InterPro" id="IPR006665">
    <property type="entry name" value="OmpA-like"/>
</dbReference>
<feature type="domain" description="OmpA-like" evidence="4">
    <location>
        <begin position="197"/>
        <end position="320"/>
    </location>
</feature>
<keyword evidence="2" id="KW-0175">Coiled coil</keyword>
<dbReference type="CDD" id="cd07185">
    <property type="entry name" value="OmpA_C-like"/>
    <property type="match status" value="1"/>
</dbReference>
<feature type="chain" id="PRO_5045365249" evidence="3">
    <location>
        <begin position="21"/>
        <end position="338"/>
    </location>
</feature>
<evidence type="ECO:0000256" key="1">
    <source>
        <dbReference type="PROSITE-ProRule" id="PRU00473"/>
    </source>
</evidence>
<dbReference type="PANTHER" id="PTHR30329:SF21">
    <property type="entry name" value="LIPOPROTEIN YIAD-RELATED"/>
    <property type="match status" value="1"/>
</dbReference>
<name>A0ABS8AMI8_9BACT</name>
<evidence type="ECO:0000313" key="5">
    <source>
        <dbReference type="EMBL" id="MCB2407339.1"/>
    </source>
</evidence>
<evidence type="ECO:0000259" key="4">
    <source>
        <dbReference type="PROSITE" id="PS51123"/>
    </source>
</evidence>
<gene>
    <name evidence="5" type="ORF">LGH74_05075</name>
</gene>
<organism evidence="5 6">
    <name type="scientific">Hymenobacter lucidus</name>
    <dbReference type="NCBI Taxonomy" id="2880930"/>
    <lineage>
        <taxon>Bacteria</taxon>
        <taxon>Pseudomonadati</taxon>
        <taxon>Bacteroidota</taxon>
        <taxon>Cytophagia</taxon>
        <taxon>Cytophagales</taxon>
        <taxon>Hymenobacteraceae</taxon>
        <taxon>Hymenobacter</taxon>
    </lineage>
</organism>
<dbReference type="PROSITE" id="PS51123">
    <property type="entry name" value="OMPA_2"/>
    <property type="match status" value="1"/>
</dbReference>